<accession>A0A0E9V6Z7</accession>
<keyword evidence="1" id="KW-0812">Transmembrane</keyword>
<dbReference type="AlphaFoldDB" id="A0A0E9V6Z7"/>
<organism evidence="2">
    <name type="scientific">Anguilla anguilla</name>
    <name type="common">European freshwater eel</name>
    <name type="synonym">Muraena anguilla</name>
    <dbReference type="NCBI Taxonomy" id="7936"/>
    <lineage>
        <taxon>Eukaryota</taxon>
        <taxon>Metazoa</taxon>
        <taxon>Chordata</taxon>
        <taxon>Craniata</taxon>
        <taxon>Vertebrata</taxon>
        <taxon>Euteleostomi</taxon>
        <taxon>Actinopterygii</taxon>
        <taxon>Neopterygii</taxon>
        <taxon>Teleostei</taxon>
        <taxon>Anguilliformes</taxon>
        <taxon>Anguillidae</taxon>
        <taxon>Anguilla</taxon>
    </lineage>
</organism>
<dbReference type="EMBL" id="GBXM01035554">
    <property type="protein sequence ID" value="JAH73023.1"/>
    <property type="molecule type" value="Transcribed_RNA"/>
</dbReference>
<proteinExistence type="predicted"/>
<reference evidence="2" key="2">
    <citation type="journal article" date="2015" name="Fish Shellfish Immunol.">
        <title>Early steps in the European eel (Anguilla anguilla)-Vibrio vulnificus interaction in the gills: Role of the RtxA13 toxin.</title>
        <authorList>
            <person name="Callol A."/>
            <person name="Pajuelo D."/>
            <person name="Ebbesson L."/>
            <person name="Teles M."/>
            <person name="MacKenzie S."/>
            <person name="Amaro C."/>
        </authorList>
    </citation>
    <scope>NUCLEOTIDE SEQUENCE</scope>
</reference>
<evidence type="ECO:0000256" key="1">
    <source>
        <dbReference type="SAM" id="Phobius"/>
    </source>
</evidence>
<protein>
    <submittedName>
        <fullName evidence="2">Uncharacterized protein</fullName>
    </submittedName>
</protein>
<name>A0A0E9V6Z7_ANGAN</name>
<feature type="transmembrane region" description="Helical" evidence="1">
    <location>
        <begin position="29"/>
        <end position="49"/>
    </location>
</feature>
<sequence>MFFLGSFVTFWMTCNCALGEILAGRSIMGRFTTVPSVLHLGIIALTVVWRLS</sequence>
<reference evidence="2" key="1">
    <citation type="submission" date="2014-11" db="EMBL/GenBank/DDBJ databases">
        <authorList>
            <person name="Amaro Gonzalez C."/>
        </authorList>
    </citation>
    <scope>NUCLEOTIDE SEQUENCE</scope>
</reference>
<keyword evidence="1" id="KW-1133">Transmembrane helix</keyword>
<evidence type="ECO:0000313" key="2">
    <source>
        <dbReference type="EMBL" id="JAH73023.1"/>
    </source>
</evidence>
<keyword evidence="1" id="KW-0472">Membrane</keyword>